<evidence type="ECO:0000256" key="1">
    <source>
        <dbReference type="SAM" id="MobiDB-lite"/>
    </source>
</evidence>
<gene>
    <name evidence="2" type="ORF">SNAT2548_LOCUS3347</name>
</gene>
<reference evidence="2" key="1">
    <citation type="submission" date="2021-02" db="EMBL/GenBank/DDBJ databases">
        <authorList>
            <person name="Dougan E. K."/>
            <person name="Rhodes N."/>
            <person name="Thang M."/>
            <person name="Chan C."/>
        </authorList>
    </citation>
    <scope>NUCLEOTIDE SEQUENCE</scope>
</reference>
<feature type="compositionally biased region" description="Basic residues" evidence="1">
    <location>
        <begin position="887"/>
        <end position="904"/>
    </location>
</feature>
<keyword evidence="3" id="KW-1185">Reference proteome</keyword>
<feature type="compositionally biased region" description="Polar residues" evidence="1">
    <location>
        <begin position="755"/>
        <end position="765"/>
    </location>
</feature>
<feature type="compositionally biased region" description="Basic and acidic residues" evidence="1">
    <location>
        <begin position="362"/>
        <end position="581"/>
    </location>
</feature>
<protein>
    <submittedName>
        <fullName evidence="2">Uncharacterized protein</fullName>
    </submittedName>
</protein>
<organism evidence="2 3">
    <name type="scientific">Symbiodinium natans</name>
    <dbReference type="NCBI Taxonomy" id="878477"/>
    <lineage>
        <taxon>Eukaryota</taxon>
        <taxon>Sar</taxon>
        <taxon>Alveolata</taxon>
        <taxon>Dinophyceae</taxon>
        <taxon>Suessiales</taxon>
        <taxon>Symbiodiniaceae</taxon>
        <taxon>Symbiodinium</taxon>
    </lineage>
</organism>
<feature type="region of interest" description="Disordered" evidence="1">
    <location>
        <begin position="143"/>
        <end position="188"/>
    </location>
</feature>
<dbReference type="Proteomes" id="UP000604046">
    <property type="component" value="Unassembled WGS sequence"/>
</dbReference>
<feature type="compositionally biased region" description="Low complexity" evidence="1">
    <location>
        <begin position="701"/>
        <end position="716"/>
    </location>
</feature>
<sequence length="994" mass="107617">MVSGASAEDTTGSIQGACDEGKLAEPGLRGLADASDAAGSHLPCEEAVHGVRQLQDATVTGNNISSPNRNPIATESDSQPIDTASWFRGPPATHDPSPDRGAYQAQAKLSLASRTATKPSTQANNHAPASAARFAARILQPHLPASDPAVPSNHGALHLGPSALQPRSAAAPAAMAPRNHPSQGMADAAEAAVHGLPDSRLQAMVSGASAEDTTGSIQGACGEGKLAEPGLRGLADASDAAGSHLPCEEGFHSAWHLQNSTVTGYEAAKRKAEAEKKASEAKRQAQEKKKKEEAEAKRQVDAKKTEEYAQKEEPERARAGEAAKRNAEEEKPKAVEDVRRHMSHHFAEHTSSHIHLLSRCLQHGEAKRQAQEKKKKEEAEAKRQVDAKKTEEYAQKEEPERARAGEAAKRNAEEEKPKAVEAKRQAQEKKKKEEAEAKRQVDAKKTEDAQKAHAESGGKKRQNKAEAEAKRQEDAQKEEPERARAGEAAKRNAEEEKPKAVEAKRQAQEKKKKEEAEAKRQVDAKKTEDAQKAHAESGGKKRQNKAEAEAKRQEYAQKEEPERARAGEAAKRNAEEEKPKAVEVGNLVKKEKMESKEEGKKVRAEAAEKRKVEAEAKRQEEAQKKAEAKKVHRKQEVEAMPVHADGRQRNCILSHDVRQEVRQNQDHPPLKHEVSWSNQTLLEDSPPFQVPFQPATEVRVGKSGAAASAGSVSTTPAPRPSPSPLPSALRDANRPRPMRTLRFSEIVEQREISPNPRSVSASKSSGCDRPCAGQADPQPPPAPKAARRVPEISQLPTPQSGPAGSAASSKTSADAKPAPVPSSSFAVSAVSAASEGNLDRHAEPMKRAAQANQNAPRSARHHHQSEIQHKHRRHSTAADDTPAPSKQGKHSKHSKHNKHNKQGRIARTGSTGTVPSSCNGSTPPVGDGGVGRVYSPKPVEVTDAMARRAHEQGLNPSLQKRVLERAYYMFENGESDDSERNYFKALRIELSQRG</sequence>
<feature type="compositionally biased region" description="Low complexity" evidence="1">
    <location>
        <begin position="161"/>
        <end position="178"/>
    </location>
</feature>
<comment type="caution">
    <text evidence="2">The sequence shown here is derived from an EMBL/GenBank/DDBJ whole genome shotgun (WGS) entry which is preliminary data.</text>
</comment>
<feature type="region of interest" description="Disordered" evidence="1">
    <location>
        <begin position="274"/>
        <end position="937"/>
    </location>
</feature>
<feature type="compositionally biased region" description="Low complexity" evidence="1">
    <location>
        <begin position="796"/>
        <end position="834"/>
    </location>
</feature>
<evidence type="ECO:0000313" key="3">
    <source>
        <dbReference type="Proteomes" id="UP000604046"/>
    </source>
</evidence>
<dbReference type="EMBL" id="CAJNDS010000203">
    <property type="protein sequence ID" value="CAE7027713.1"/>
    <property type="molecule type" value="Genomic_DNA"/>
</dbReference>
<proteinExistence type="predicted"/>
<dbReference type="AlphaFoldDB" id="A0A812IA28"/>
<feature type="compositionally biased region" description="Polar residues" evidence="1">
    <location>
        <begin position="908"/>
        <end position="922"/>
    </location>
</feature>
<feature type="compositionally biased region" description="Basic and acidic residues" evidence="1">
    <location>
        <begin position="655"/>
        <end position="674"/>
    </location>
</feature>
<feature type="region of interest" description="Disordered" evidence="1">
    <location>
        <begin position="59"/>
        <end position="102"/>
    </location>
</feature>
<feature type="compositionally biased region" description="Polar residues" evidence="1">
    <location>
        <begin position="59"/>
        <end position="82"/>
    </location>
</feature>
<feature type="compositionally biased region" description="Basic residues" evidence="1">
    <location>
        <begin position="858"/>
        <end position="875"/>
    </location>
</feature>
<evidence type="ECO:0000313" key="2">
    <source>
        <dbReference type="EMBL" id="CAE7027713.1"/>
    </source>
</evidence>
<feature type="compositionally biased region" description="Basic and acidic residues" evidence="1">
    <location>
        <begin position="588"/>
        <end position="637"/>
    </location>
</feature>
<name>A0A812IA28_9DINO</name>
<accession>A0A812IA28</accession>
<feature type="compositionally biased region" description="Basic and acidic residues" evidence="1">
    <location>
        <begin position="274"/>
        <end position="351"/>
    </location>
</feature>
<dbReference type="OrthoDB" id="449533at2759"/>
<feature type="compositionally biased region" description="Basic and acidic residues" evidence="1">
    <location>
        <begin position="837"/>
        <end position="846"/>
    </location>
</feature>
<feature type="region of interest" description="Disordered" evidence="1">
    <location>
        <begin position="1"/>
        <end position="21"/>
    </location>
</feature>